<keyword evidence="1" id="KW-0227">DNA damage</keyword>
<dbReference type="Proteomes" id="UP000824540">
    <property type="component" value="Unassembled WGS sequence"/>
</dbReference>
<dbReference type="PANTHER" id="PTHR13235">
    <property type="entry name" value="SINGLE-STRAND SELECTIVE MONOFUNCTIONAL URACIL DNA GLYCOSYLASE"/>
    <property type="match status" value="1"/>
</dbReference>
<dbReference type="Gene3D" id="3.40.470.10">
    <property type="entry name" value="Uracil-DNA glycosylase-like domain"/>
    <property type="match status" value="1"/>
</dbReference>
<feature type="region of interest" description="Disordered" evidence="5">
    <location>
        <begin position="1"/>
        <end position="45"/>
    </location>
</feature>
<dbReference type="GO" id="GO:0000703">
    <property type="term" value="F:oxidized pyrimidine nucleobase lesion DNA N-glycosylase activity"/>
    <property type="evidence" value="ECO:0007669"/>
    <property type="project" value="TreeGrafter"/>
</dbReference>
<evidence type="ECO:0000313" key="7">
    <source>
        <dbReference type="Proteomes" id="UP000824540"/>
    </source>
</evidence>
<accession>A0A8T2PQ35</accession>
<evidence type="ECO:0008006" key="8">
    <source>
        <dbReference type="Google" id="ProtNLM"/>
    </source>
</evidence>
<evidence type="ECO:0000256" key="4">
    <source>
        <dbReference type="ARBA" id="ARBA00023204"/>
    </source>
</evidence>
<dbReference type="GO" id="GO:0003677">
    <property type="term" value="F:DNA binding"/>
    <property type="evidence" value="ECO:0007669"/>
    <property type="project" value="UniProtKB-KW"/>
</dbReference>
<evidence type="ECO:0000313" key="6">
    <source>
        <dbReference type="EMBL" id="KAG9353482.1"/>
    </source>
</evidence>
<name>A0A8T2PQ35_9TELE</name>
<organism evidence="6 7">
    <name type="scientific">Albula glossodonta</name>
    <name type="common">roundjaw bonefish</name>
    <dbReference type="NCBI Taxonomy" id="121402"/>
    <lineage>
        <taxon>Eukaryota</taxon>
        <taxon>Metazoa</taxon>
        <taxon>Chordata</taxon>
        <taxon>Craniata</taxon>
        <taxon>Vertebrata</taxon>
        <taxon>Euteleostomi</taxon>
        <taxon>Actinopterygii</taxon>
        <taxon>Neopterygii</taxon>
        <taxon>Teleostei</taxon>
        <taxon>Albuliformes</taxon>
        <taxon>Albulidae</taxon>
        <taxon>Albula</taxon>
    </lineage>
</organism>
<dbReference type="OrthoDB" id="408702at2759"/>
<dbReference type="SUPFAM" id="SSF52141">
    <property type="entry name" value="Uracil-DNA glycosylase-like"/>
    <property type="match status" value="1"/>
</dbReference>
<dbReference type="EMBL" id="JAFBMS010000004">
    <property type="protein sequence ID" value="KAG9353482.1"/>
    <property type="molecule type" value="Genomic_DNA"/>
</dbReference>
<dbReference type="AlphaFoldDB" id="A0A8T2PQ35"/>
<evidence type="ECO:0000256" key="2">
    <source>
        <dbReference type="ARBA" id="ARBA00022801"/>
    </source>
</evidence>
<dbReference type="PANTHER" id="PTHR13235:SF2">
    <property type="entry name" value="SINGLE-STRAND SELECTIVE MONOFUNCTIONAL URACIL DNA GLYCOSYLASE"/>
    <property type="match status" value="1"/>
</dbReference>
<dbReference type="InterPro" id="IPR039134">
    <property type="entry name" value="SMUG1"/>
</dbReference>
<keyword evidence="3" id="KW-0238">DNA-binding</keyword>
<dbReference type="GO" id="GO:0017065">
    <property type="term" value="F:single-strand selective uracil DNA N-glycosylase activity"/>
    <property type="evidence" value="ECO:0007669"/>
    <property type="project" value="InterPro"/>
</dbReference>
<dbReference type="GO" id="GO:0006284">
    <property type="term" value="P:base-excision repair"/>
    <property type="evidence" value="ECO:0007669"/>
    <property type="project" value="InterPro"/>
</dbReference>
<keyword evidence="2" id="KW-0378">Hydrolase</keyword>
<evidence type="ECO:0000256" key="5">
    <source>
        <dbReference type="SAM" id="MobiDB-lite"/>
    </source>
</evidence>
<reference evidence="6" key="1">
    <citation type="thesis" date="2021" institute="BYU ScholarsArchive" country="Provo, UT, USA">
        <title>Applications of and Algorithms for Genome Assembly and Genomic Analyses with an Emphasis on Marine Teleosts.</title>
        <authorList>
            <person name="Pickett B.D."/>
        </authorList>
    </citation>
    <scope>NUCLEOTIDE SEQUENCE</scope>
    <source>
        <strain evidence="6">HI-2016</strain>
    </source>
</reference>
<evidence type="ECO:0000256" key="3">
    <source>
        <dbReference type="ARBA" id="ARBA00023125"/>
    </source>
</evidence>
<sequence length="271" mass="29246">MDQMQGVKERCFVRSQPSTSDPSRVQRQVNDARGGGEEEEGVLPGTADTAPAAMATAPAHADTWRWSLAHTKPHIQPNKINDVIKVLRGKSSDYLPPPPTSPKLGCWGLAEVRVLSCLSPLLHTGNTEIEVKILVAPGGEGGLDVDNGLAGERPTAAARFLEAELELNVLLKQLSIGGKVRYTYNPLEYAWDMHSRFVNTYCHDGQSVLFLGMNPGPFGMAQTGVRVPQPRPTLHLHSSSSTLGPSILALTGRPVEERRALMEASTAVQEG</sequence>
<evidence type="ECO:0000256" key="1">
    <source>
        <dbReference type="ARBA" id="ARBA00022763"/>
    </source>
</evidence>
<keyword evidence="7" id="KW-1185">Reference proteome</keyword>
<protein>
    <recommendedName>
        <fullName evidence="8">Single-strand selective monofunctional uracil DNA glycosylase</fullName>
    </recommendedName>
</protein>
<keyword evidence="4" id="KW-0234">DNA repair</keyword>
<comment type="caution">
    <text evidence="6">The sequence shown here is derived from an EMBL/GenBank/DDBJ whole genome shotgun (WGS) entry which is preliminary data.</text>
</comment>
<proteinExistence type="predicted"/>
<dbReference type="InterPro" id="IPR036895">
    <property type="entry name" value="Uracil-DNA_glycosylase-like_sf"/>
</dbReference>
<gene>
    <name evidence="6" type="ORF">JZ751_018084</name>
</gene>
<feature type="compositionally biased region" description="Polar residues" evidence="5">
    <location>
        <begin position="15"/>
        <end position="29"/>
    </location>
</feature>